<organism evidence="1 2">
    <name type="scientific">Psychrobacter namhaensis</name>
    <dbReference type="NCBI Taxonomy" id="292734"/>
    <lineage>
        <taxon>Bacteria</taxon>
        <taxon>Pseudomonadati</taxon>
        <taxon>Pseudomonadota</taxon>
        <taxon>Gammaproteobacteria</taxon>
        <taxon>Moraxellales</taxon>
        <taxon>Moraxellaceae</taxon>
        <taxon>Psychrobacter</taxon>
    </lineage>
</organism>
<accession>A0ABW8L7J0</accession>
<protein>
    <recommendedName>
        <fullName evidence="3">Phage antitermination protein Q</fullName>
    </recommendedName>
</protein>
<keyword evidence="2" id="KW-1185">Reference proteome</keyword>
<dbReference type="EMBL" id="JBJDPD010000001">
    <property type="protein sequence ID" value="MFK3999844.1"/>
    <property type="molecule type" value="Genomic_DNA"/>
</dbReference>
<sequence>MSDLSITDLMFAYGAWVNDDQTSLECKSPSLMLMKSAPKQCADAVKQPSKRVVAHITDDEALAVDRAMKLLRERHLVLYHVVRYYFIYNWTVLDIAVDYLTVLEYGNESKKKLSSYHTKPLLTEGMGFISGALARDTA</sequence>
<gene>
    <name evidence="1" type="ORF">ACI2I3_00655</name>
</gene>
<dbReference type="Proteomes" id="UP001620234">
    <property type="component" value="Unassembled WGS sequence"/>
</dbReference>
<proteinExistence type="predicted"/>
<comment type="caution">
    <text evidence="1">The sequence shown here is derived from an EMBL/GenBank/DDBJ whole genome shotgun (WGS) entry which is preliminary data.</text>
</comment>
<reference evidence="1 2" key="1">
    <citation type="submission" date="2024-11" db="EMBL/GenBank/DDBJ databases">
        <title>The Natural Products Discovery Center: Release of the First 8490 Sequenced Strains for Exploring Actinobacteria Biosynthetic Diversity.</title>
        <authorList>
            <person name="Kalkreuter E."/>
            <person name="Kautsar S.A."/>
            <person name="Yang D."/>
            <person name="Bader C.D."/>
            <person name="Teijaro C.N."/>
            <person name="Fluegel L."/>
            <person name="Davis C.M."/>
            <person name="Simpson J.R."/>
            <person name="Lauterbach L."/>
            <person name="Steele A.D."/>
            <person name="Gui C."/>
            <person name="Meng S."/>
            <person name="Li G."/>
            <person name="Viehrig K."/>
            <person name="Ye F."/>
            <person name="Su P."/>
            <person name="Kiefer A.F."/>
            <person name="Nichols A."/>
            <person name="Cepeda A.J."/>
            <person name="Yan W."/>
            <person name="Fan B."/>
            <person name="Jiang Y."/>
            <person name="Adhikari A."/>
            <person name="Zheng C.-J."/>
            <person name="Schuster L."/>
            <person name="Cowan T.M."/>
            <person name="Smanski M.J."/>
            <person name="Chevrette M.G."/>
            <person name="De Carvalho L.P.S."/>
            <person name="Shen B."/>
        </authorList>
    </citation>
    <scope>NUCLEOTIDE SEQUENCE [LARGE SCALE GENOMIC DNA]</scope>
    <source>
        <strain evidence="1 2">NPDC077433</strain>
    </source>
</reference>
<evidence type="ECO:0008006" key="3">
    <source>
        <dbReference type="Google" id="ProtNLM"/>
    </source>
</evidence>
<name>A0ABW8L7J0_9GAMM</name>
<evidence type="ECO:0000313" key="1">
    <source>
        <dbReference type="EMBL" id="MFK3999844.1"/>
    </source>
</evidence>
<evidence type="ECO:0000313" key="2">
    <source>
        <dbReference type="Proteomes" id="UP001620234"/>
    </source>
</evidence>
<dbReference type="RefSeq" id="WP_404671689.1">
    <property type="nucleotide sequence ID" value="NZ_JBJDPD010000001.1"/>
</dbReference>